<comment type="caution">
    <text evidence="1">The sequence shown here is derived from an EMBL/GenBank/DDBJ whole genome shotgun (WGS) entry which is preliminary data.</text>
</comment>
<accession>A0ABV1NS46</accession>
<reference evidence="1 2" key="1">
    <citation type="submission" date="2024-06" db="EMBL/GenBank/DDBJ databases">
        <title>Brevundimonas sp. C11.</title>
        <authorList>
            <person name="Maltman C."/>
        </authorList>
    </citation>
    <scope>NUCLEOTIDE SEQUENCE [LARGE SCALE GENOMIC DNA]</scope>
    <source>
        <strain evidence="1 2">C11</strain>
    </source>
</reference>
<proteinExistence type="predicted"/>
<sequence length="126" mass="14032">MAEVCLGSNDEARRVVEKIRAITDRYGLAYYDDSQKTASSYAAFREYDPTFYYAEPVINVTFRGKSDDVIVGNLLPRDRVVVIGFSRSADSLSYDEIEREIIDAISKEWTVVELGEGVGATGDQCA</sequence>
<gene>
    <name evidence="1" type="ORF">ABN401_14595</name>
</gene>
<name>A0ABV1NS46_9CAUL</name>
<organism evidence="1 2">
    <name type="scientific">Brevundimonas aurifodinae</name>
    <dbReference type="NCBI Taxonomy" id="1508312"/>
    <lineage>
        <taxon>Bacteria</taxon>
        <taxon>Pseudomonadati</taxon>
        <taxon>Pseudomonadota</taxon>
        <taxon>Alphaproteobacteria</taxon>
        <taxon>Caulobacterales</taxon>
        <taxon>Caulobacteraceae</taxon>
        <taxon>Brevundimonas</taxon>
    </lineage>
</organism>
<evidence type="ECO:0000313" key="2">
    <source>
        <dbReference type="Proteomes" id="UP001445732"/>
    </source>
</evidence>
<keyword evidence="2" id="KW-1185">Reference proteome</keyword>
<dbReference type="RefSeq" id="WP_349685599.1">
    <property type="nucleotide sequence ID" value="NZ_JBEGDD010000014.1"/>
</dbReference>
<protein>
    <submittedName>
        <fullName evidence="1">Uncharacterized protein</fullName>
    </submittedName>
</protein>
<dbReference type="EMBL" id="JBEGDD010000014">
    <property type="protein sequence ID" value="MEQ7156448.1"/>
    <property type="molecule type" value="Genomic_DNA"/>
</dbReference>
<evidence type="ECO:0000313" key="1">
    <source>
        <dbReference type="EMBL" id="MEQ7156448.1"/>
    </source>
</evidence>
<dbReference type="Proteomes" id="UP001445732">
    <property type="component" value="Unassembled WGS sequence"/>
</dbReference>